<gene>
    <name evidence="1" type="ORF">S01H4_52529</name>
</gene>
<dbReference type="EMBL" id="BART01030023">
    <property type="protein sequence ID" value="GAH13328.1"/>
    <property type="molecule type" value="Genomic_DNA"/>
</dbReference>
<name>X1EXI1_9ZZZZ</name>
<comment type="caution">
    <text evidence="1">The sequence shown here is derived from an EMBL/GenBank/DDBJ whole genome shotgun (WGS) entry which is preliminary data.</text>
</comment>
<dbReference type="SUPFAM" id="SSF48452">
    <property type="entry name" value="TPR-like"/>
    <property type="match status" value="1"/>
</dbReference>
<dbReference type="InterPro" id="IPR019734">
    <property type="entry name" value="TPR_rpt"/>
</dbReference>
<proteinExistence type="predicted"/>
<accession>X1EXI1</accession>
<protein>
    <submittedName>
        <fullName evidence="1">Uncharacterized protein</fullName>
    </submittedName>
</protein>
<evidence type="ECO:0000313" key="1">
    <source>
        <dbReference type="EMBL" id="GAH13328.1"/>
    </source>
</evidence>
<sequence length="108" mass="11681">MALIALGEALIAQGQHTLAARAYGSIIDLFPSRADMRRFAGARLESLGKPGLALAADTFSVAIKQRPDHPTGYRLLAYALLRLKKVKQAFETIETALSHDYPSDASRG</sequence>
<organism evidence="1">
    <name type="scientific">marine sediment metagenome</name>
    <dbReference type="NCBI Taxonomy" id="412755"/>
    <lineage>
        <taxon>unclassified sequences</taxon>
        <taxon>metagenomes</taxon>
        <taxon>ecological metagenomes</taxon>
    </lineage>
</organism>
<dbReference type="Pfam" id="PF13174">
    <property type="entry name" value="TPR_6"/>
    <property type="match status" value="1"/>
</dbReference>
<reference evidence="1" key="1">
    <citation type="journal article" date="2014" name="Front. Microbiol.">
        <title>High frequency of phylogenetically diverse reductive dehalogenase-homologous genes in deep subseafloor sedimentary metagenomes.</title>
        <authorList>
            <person name="Kawai M."/>
            <person name="Futagami T."/>
            <person name="Toyoda A."/>
            <person name="Takaki Y."/>
            <person name="Nishi S."/>
            <person name="Hori S."/>
            <person name="Arai W."/>
            <person name="Tsubouchi T."/>
            <person name="Morono Y."/>
            <person name="Uchiyama I."/>
            <person name="Ito T."/>
            <person name="Fujiyama A."/>
            <person name="Inagaki F."/>
            <person name="Takami H."/>
        </authorList>
    </citation>
    <scope>NUCLEOTIDE SEQUENCE</scope>
    <source>
        <strain evidence="1">Expedition CK06-06</strain>
    </source>
</reference>
<dbReference type="AlphaFoldDB" id="X1EXI1"/>
<dbReference type="Gene3D" id="1.25.40.10">
    <property type="entry name" value="Tetratricopeptide repeat domain"/>
    <property type="match status" value="1"/>
</dbReference>
<dbReference type="Pfam" id="PF13432">
    <property type="entry name" value="TPR_16"/>
    <property type="match status" value="1"/>
</dbReference>
<feature type="non-terminal residue" evidence="1">
    <location>
        <position position="108"/>
    </location>
</feature>
<dbReference type="InterPro" id="IPR011990">
    <property type="entry name" value="TPR-like_helical_dom_sf"/>
</dbReference>